<feature type="transmembrane region" description="Helical" evidence="1">
    <location>
        <begin position="29"/>
        <end position="48"/>
    </location>
</feature>
<organism evidence="2 3">
    <name type="scientific">Caerostris darwini</name>
    <dbReference type="NCBI Taxonomy" id="1538125"/>
    <lineage>
        <taxon>Eukaryota</taxon>
        <taxon>Metazoa</taxon>
        <taxon>Ecdysozoa</taxon>
        <taxon>Arthropoda</taxon>
        <taxon>Chelicerata</taxon>
        <taxon>Arachnida</taxon>
        <taxon>Araneae</taxon>
        <taxon>Araneomorphae</taxon>
        <taxon>Entelegynae</taxon>
        <taxon>Araneoidea</taxon>
        <taxon>Araneidae</taxon>
        <taxon>Caerostris</taxon>
    </lineage>
</organism>
<evidence type="ECO:0000313" key="2">
    <source>
        <dbReference type="EMBL" id="GIY58121.1"/>
    </source>
</evidence>
<protein>
    <recommendedName>
        <fullName evidence="4">Gustatory receptor</fullName>
    </recommendedName>
</protein>
<dbReference type="Proteomes" id="UP001054837">
    <property type="component" value="Unassembled WGS sequence"/>
</dbReference>
<keyword evidence="1" id="KW-0812">Transmembrane</keyword>
<gene>
    <name evidence="2" type="primary">AVEN_214197_1</name>
    <name evidence="2" type="ORF">CDAR_431831</name>
</gene>
<evidence type="ECO:0000313" key="3">
    <source>
        <dbReference type="Proteomes" id="UP001054837"/>
    </source>
</evidence>
<keyword evidence="3" id="KW-1185">Reference proteome</keyword>
<comment type="caution">
    <text evidence="2">The sequence shown here is derived from an EMBL/GenBank/DDBJ whole genome shotgun (WGS) entry which is preliminary data.</text>
</comment>
<name>A0AAV4UJU4_9ARAC</name>
<reference evidence="2 3" key="1">
    <citation type="submission" date="2021-06" db="EMBL/GenBank/DDBJ databases">
        <title>Caerostris darwini draft genome.</title>
        <authorList>
            <person name="Kono N."/>
            <person name="Arakawa K."/>
        </authorList>
    </citation>
    <scope>NUCLEOTIDE SEQUENCE [LARGE SCALE GENOMIC DNA]</scope>
</reference>
<sequence>MLCKRKLTTTTVRQLRSIPSPTHQKKINLIAFLLCCMPFAFSVSLTLVDKNKHKDDFVSNFLMGIQMFCFSLEHPTLTNMVALLYCVLCQRCYSFIGSLTQEVQNMSPMGFGPSQQIYILRRKAMVDGVLNNIQNTFSVPIFFMLIANLLSCGIVVVWILQYSLEEYHSHMVIRSVFFAINSFTSMTVVLWVVGQVPIQLQKLKESFYEKAHLRLISICDLDEPQFKKELIEKPDFVLTGCDIISLRRSTILGVFGTLLTYTVLLVSIKGDSVNNRNATHKG</sequence>
<feature type="transmembrane region" description="Helical" evidence="1">
    <location>
        <begin position="141"/>
        <end position="160"/>
    </location>
</feature>
<proteinExistence type="predicted"/>
<evidence type="ECO:0008006" key="4">
    <source>
        <dbReference type="Google" id="ProtNLM"/>
    </source>
</evidence>
<evidence type="ECO:0000256" key="1">
    <source>
        <dbReference type="SAM" id="Phobius"/>
    </source>
</evidence>
<keyword evidence="1" id="KW-0472">Membrane</keyword>
<dbReference type="AlphaFoldDB" id="A0AAV4UJU4"/>
<feature type="transmembrane region" description="Helical" evidence="1">
    <location>
        <begin position="250"/>
        <end position="268"/>
    </location>
</feature>
<accession>A0AAV4UJU4</accession>
<dbReference type="EMBL" id="BPLQ01011458">
    <property type="protein sequence ID" value="GIY58121.1"/>
    <property type="molecule type" value="Genomic_DNA"/>
</dbReference>
<feature type="transmembrane region" description="Helical" evidence="1">
    <location>
        <begin position="172"/>
        <end position="194"/>
    </location>
</feature>
<keyword evidence="1" id="KW-1133">Transmembrane helix</keyword>